<comment type="caution">
    <text evidence="2">The sequence shown here is derived from an EMBL/GenBank/DDBJ whole genome shotgun (WGS) entry which is preliminary data.</text>
</comment>
<feature type="region of interest" description="Disordered" evidence="1">
    <location>
        <begin position="132"/>
        <end position="157"/>
    </location>
</feature>
<name>A0A9P1D494_9DINO</name>
<dbReference type="Proteomes" id="UP001152797">
    <property type="component" value="Unassembled WGS sequence"/>
</dbReference>
<keyword evidence="4" id="KW-1185">Reference proteome</keyword>
<dbReference type="EMBL" id="CAMXCT020003291">
    <property type="protein sequence ID" value="CAL1156934.1"/>
    <property type="molecule type" value="Genomic_DNA"/>
</dbReference>
<accession>A0A9P1D494</accession>
<dbReference type="OrthoDB" id="441597at2759"/>
<feature type="non-terminal residue" evidence="2">
    <location>
        <position position="1"/>
    </location>
</feature>
<evidence type="ECO:0000313" key="4">
    <source>
        <dbReference type="Proteomes" id="UP001152797"/>
    </source>
</evidence>
<evidence type="ECO:0000313" key="3">
    <source>
        <dbReference type="EMBL" id="CAL1156934.1"/>
    </source>
</evidence>
<feature type="compositionally biased region" description="Polar residues" evidence="1">
    <location>
        <begin position="64"/>
        <end position="73"/>
    </location>
</feature>
<organism evidence="2">
    <name type="scientific">Cladocopium goreaui</name>
    <dbReference type="NCBI Taxonomy" id="2562237"/>
    <lineage>
        <taxon>Eukaryota</taxon>
        <taxon>Sar</taxon>
        <taxon>Alveolata</taxon>
        <taxon>Dinophyceae</taxon>
        <taxon>Suessiales</taxon>
        <taxon>Symbiodiniaceae</taxon>
        <taxon>Cladocopium</taxon>
    </lineage>
</organism>
<dbReference type="EMBL" id="CAMXCT030003291">
    <property type="protein sequence ID" value="CAL4790871.1"/>
    <property type="molecule type" value="Genomic_DNA"/>
</dbReference>
<reference evidence="3" key="2">
    <citation type="submission" date="2024-04" db="EMBL/GenBank/DDBJ databases">
        <authorList>
            <person name="Chen Y."/>
            <person name="Shah S."/>
            <person name="Dougan E. K."/>
            <person name="Thang M."/>
            <person name="Chan C."/>
        </authorList>
    </citation>
    <scope>NUCLEOTIDE SEQUENCE [LARGE SCALE GENOMIC DNA]</scope>
</reference>
<proteinExistence type="predicted"/>
<evidence type="ECO:0000256" key="1">
    <source>
        <dbReference type="SAM" id="MobiDB-lite"/>
    </source>
</evidence>
<sequence>MPDTLTLPFIPKGASHQAFSPDVSPAGSNMLLNKRSRSFQGFSPRHDSKDPSPSKEGRTEAEGRTSSSAQDNSPLGDALRRARRARAFGSDVPTSKLDKLETFEDEDENGLGSQLRSIRRAKVFGSESDTCETFQAEEENSPIGSSLRSTGERIAKG</sequence>
<protein>
    <submittedName>
        <fullName evidence="2">Uncharacterized protein</fullName>
    </submittedName>
</protein>
<reference evidence="2" key="1">
    <citation type="submission" date="2022-10" db="EMBL/GenBank/DDBJ databases">
        <authorList>
            <person name="Chen Y."/>
            <person name="Dougan E. K."/>
            <person name="Chan C."/>
            <person name="Rhodes N."/>
            <person name="Thang M."/>
        </authorList>
    </citation>
    <scope>NUCLEOTIDE SEQUENCE</scope>
</reference>
<feature type="region of interest" description="Disordered" evidence="1">
    <location>
        <begin position="1"/>
        <end position="90"/>
    </location>
</feature>
<evidence type="ECO:0000313" key="2">
    <source>
        <dbReference type="EMBL" id="CAI4003559.1"/>
    </source>
</evidence>
<dbReference type="EMBL" id="CAMXCT010003291">
    <property type="protein sequence ID" value="CAI4003559.1"/>
    <property type="molecule type" value="Genomic_DNA"/>
</dbReference>
<feature type="compositionally biased region" description="Basic and acidic residues" evidence="1">
    <location>
        <begin position="44"/>
        <end position="63"/>
    </location>
</feature>
<dbReference type="AlphaFoldDB" id="A0A9P1D494"/>
<gene>
    <name evidence="2" type="ORF">C1SCF055_LOCUS29421</name>
</gene>